<name>A0A645B225_9ZZZZ</name>
<gene>
    <name evidence="1" type="ORF">SDC9_106339</name>
</gene>
<organism evidence="1">
    <name type="scientific">bioreactor metagenome</name>
    <dbReference type="NCBI Taxonomy" id="1076179"/>
    <lineage>
        <taxon>unclassified sequences</taxon>
        <taxon>metagenomes</taxon>
        <taxon>ecological metagenomes</taxon>
    </lineage>
</organism>
<dbReference type="AlphaFoldDB" id="A0A645B225"/>
<sequence length="74" mass="7685">MFSKISTLCSTGMFILTPSASNTSAAPHLLVAALFPCLATGTPAADTTMDEIVDILNEFDLSPPVPTISIKSSL</sequence>
<reference evidence="1" key="1">
    <citation type="submission" date="2019-08" db="EMBL/GenBank/DDBJ databases">
        <authorList>
            <person name="Kucharzyk K."/>
            <person name="Murdoch R.W."/>
            <person name="Higgins S."/>
            <person name="Loffler F."/>
        </authorList>
    </citation>
    <scope>NUCLEOTIDE SEQUENCE</scope>
</reference>
<evidence type="ECO:0000313" key="1">
    <source>
        <dbReference type="EMBL" id="MPM59495.1"/>
    </source>
</evidence>
<comment type="caution">
    <text evidence="1">The sequence shown here is derived from an EMBL/GenBank/DDBJ whole genome shotgun (WGS) entry which is preliminary data.</text>
</comment>
<accession>A0A645B225</accession>
<proteinExistence type="predicted"/>
<protein>
    <submittedName>
        <fullName evidence="1">Uncharacterized protein</fullName>
    </submittedName>
</protein>
<dbReference type="EMBL" id="VSSQ01017320">
    <property type="protein sequence ID" value="MPM59495.1"/>
    <property type="molecule type" value="Genomic_DNA"/>
</dbReference>